<sequence length="588" mass="65814">MDDGKIICAIDFGTTYSGVAYAYVEKDQDPSDVSIELIEDHWPGMGSQSSPKVPSVFKFDKTAPGGFKWGFELDNDPDRICYAKLYLDPEQIRAAQTLATFSTKLGKLPPNRKVTDGITKFLESIRALAIDRMESEWGKDFILDTPMETILTVPAVWSDKAKSDTLQCAHRAHFGPLDKIRMITEPEAAAVYTFHQLPDSSVKKGDIFITCDAGGGTVDLTTYRVFETSPLLRVDEVTVGSGGLCGSVYLNRKFEALVQTRLGKELDKLSWSESLDAMDEMQQAFNEDIKINFGLDGFSGAEYKVRVPTTIELEDDSDLGIESGNLILTVDELKGVFDPVIGMVIVLINDQLDRVEESLGNVKVSALLLVGGFGSSEYLRQEIKNHFNGEDDIPELRVIQPVNAWSAVTRGAMLRGIQGDIVETRIIRHHYGIDMKEVWNPDVHEAPDKRRTAESNKIWNATEQKHFCRNVMRWYVNKGDKFTSKKVVSFDFYRALTNLENMIFSTDLIIYTGSGEPSFFVTPDCRRVATLKSDLSGIPASEFELVDSGHGNWYKVSYDIEMSFEATLSFRLVFKGKVIGQCDVDYGR</sequence>
<name>A0A9X0B8L0_9EURO</name>
<dbReference type="Proteomes" id="UP001147747">
    <property type="component" value="Unassembled WGS sequence"/>
</dbReference>
<reference evidence="1" key="1">
    <citation type="submission" date="2022-12" db="EMBL/GenBank/DDBJ databases">
        <authorList>
            <person name="Petersen C."/>
        </authorList>
    </citation>
    <scope>NUCLEOTIDE SEQUENCE</scope>
    <source>
        <strain evidence="1">IBT 29677</strain>
    </source>
</reference>
<organism evidence="1 2">
    <name type="scientific">Penicillium cosmopolitanum</name>
    <dbReference type="NCBI Taxonomy" id="1131564"/>
    <lineage>
        <taxon>Eukaryota</taxon>
        <taxon>Fungi</taxon>
        <taxon>Dikarya</taxon>
        <taxon>Ascomycota</taxon>
        <taxon>Pezizomycotina</taxon>
        <taxon>Eurotiomycetes</taxon>
        <taxon>Eurotiomycetidae</taxon>
        <taxon>Eurotiales</taxon>
        <taxon>Aspergillaceae</taxon>
        <taxon>Penicillium</taxon>
    </lineage>
</organism>
<accession>A0A9X0B8L0</accession>
<comment type="caution">
    <text evidence="1">The sequence shown here is derived from an EMBL/GenBank/DDBJ whole genome shotgun (WGS) entry which is preliminary data.</text>
</comment>
<keyword evidence="2" id="KW-1185">Reference proteome</keyword>
<evidence type="ECO:0008006" key="3">
    <source>
        <dbReference type="Google" id="ProtNLM"/>
    </source>
</evidence>
<proteinExistence type="predicted"/>
<dbReference type="GeneID" id="81371259"/>
<dbReference type="InterPro" id="IPR043129">
    <property type="entry name" value="ATPase_NBD"/>
</dbReference>
<gene>
    <name evidence="1" type="ORF">N7509_007642</name>
</gene>
<dbReference type="AlphaFoldDB" id="A0A9X0B8L0"/>
<dbReference type="PANTHER" id="PTHR14187">
    <property type="entry name" value="ALPHA KINASE/ELONGATION FACTOR 2 KINASE"/>
    <property type="match status" value="1"/>
</dbReference>
<dbReference type="EMBL" id="JAPZBU010000008">
    <property type="protein sequence ID" value="KAJ5392152.1"/>
    <property type="molecule type" value="Genomic_DNA"/>
</dbReference>
<dbReference type="Gene3D" id="3.90.640.10">
    <property type="entry name" value="Actin, Chain A, domain 4"/>
    <property type="match status" value="1"/>
</dbReference>
<protein>
    <recommendedName>
        <fullName evidence="3">Actin-like ATPase domain-containing protein</fullName>
    </recommendedName>
</protein>
<evidence type="ECO:0000313" key="2">
    <source>
        <dbReference type="Proteomes" id="UP001147747"/>
    </source>
</evidence>
<reference evidence="1" key="2">
    <citation type="journal article" date="2023" name="IMA Fungus">
        <title>Comparative genomic study of the Penicillium genus elucidates a diverse pangenome and 15 lateral gene transfer events.</title>
        <authorList>
            <person name="Petersen C."/>
            <person name="Sorensen T."/>
            <person name="Nielsen M.R."/>
            <person name="Sondergaard T.E."/>
            <person name="Sorensen J.L."/>
            <person name="Fitzpatrick D.A."/>
            <person name="Frisvad J.C."/>
            <person name="Nielsen K.L."/>
        </authorList>
    </citation>
    <scope>NUCLEOTIDE SEQUENCE</scope>
    <source>
        <strain evidence="1">IBT 29677</strain>
    </source>
</reference>
<dbReference type="Gene3D" id="3.30.420.40">
    <property type="match status" value="2"/>
</dbReference>
<dbReference type="PANTHER" id="PTHR14187:SF82">
    <property type="entry name" value="FAMILY CHAPERONE, PUTATIVE (AFU_ORTHOLOGUE AFUA_7G08575)-RELATED"/>
    <property type="match status" value="1"/>
</dbReference>
<dbReference type="RefSeq" id="XP_056487830.1">
    <property type="nucleotide sequence ID" value="XM_056632279.1"/>
</dbReference>
<evidence type="ECO:0000313" key="1">
    <source>
        <dbReference type="EMBL" id="KAJ5392152.1"/>
    </source>
</evidence>
<dbReference type="SUPFAM" id="SSF53067">
    <property type="entry name" value="Actin-like ATPase domain"/>
    <property type="match status" value="2"/>
</dbReference>
<dbReference type="CDD" id="cd10170">
    <property type="entry name" value="ASKHA_NBD_HSP70"/>
    <property type="match status" value="1"/>
</dbReference>
<dbReference type="OrthoDB" id="2963168at2759"/>